<accession>A0A1F7RLW3</accession>
<dbReference type="Proteomes" id="UP000179266">
    <property type="component" value="Unassembled WGS sequence"/>
</dbReference>
<protein>
    <submittedName>
        <fullName evidence="1">Uncharacterized protein</fullName>
    </submittedName>
</protein>
<sequence length="123" mass="14247">MSSNNVSKDERLSRYLVSKSDFSKKNDIAKYGAFIPRMDNLILYVFMTLTLDENVIWEIGNRIAEQRKRNLHGRADIAAEKELEINLQINPDNNPPWHADIVDWPNDDTLIQLYTTKLAGQQN</sequence>
<gene>
    <name evidence="1" type="ORF">A2161_05210</name>
</gene>
<organism evidence="1 2">
    <name type="scientific">Candidatus Schekmanbacteria bacterium RBG_13_48_7</name>
    <dbReference type="NCBI Taxonomy" id="1817878"/>
    <lineage>
        <taxon>Bacteria</taxon>
        <taxon>Candidatus Schekmaniibacteriota</taxon>
    </lineage>
</organism>
<comment type="caution">
    <text evidence="1">The sequence shown here is derived from an EMBL/GenBank/DDBJ whole genome shotgun (WGS) entry which is preliminary data.</text>
</comment>
<evidence type="ECO:0000313" key="2">
    <source>
        <dbReference type="Proteomes" id="UP000179266"/>
    </source>
</evidence>
<proteinExistence type="predicted"/>
<name>A0A1F7RLW3_9BACT</name>
<dbReference type="EMBL" id="MGDD01000315">
    <property type="protein sequence ID" value="OGL42575.1"/>
    <property type="molecule type" value="Genomic_DNA"/>
</dbReference>
<dbReference type="AlphaFoldDB" id="A0A1F7RLW3"/>
<reference evidence="1 2" key="1">
    <citation type="journal article" date="2016" name="Nat. Commun.">
        <title>Thousands of microbial genomes shed light on interconnected biogeochemical processes in an aquifer system.</title>
        <authorList>
            <person name="Anantharaman K."/>
            <person name="Brown C.T."/>
            <person name="Hug L.A."/>
            <person name="Sharon I."/>
            <person name="Castelle C.J."/>
            <person name="Probst A.J."/>
            <person name="Thomas B.C."/>
            <person name="Singh A."/>
            <person name="Wilkins M.J."/>
            <person name="Karaoz U."/>
            <person name="Brodie E.L."/>
            <person name="Williams K.H."/>
            <person name="Hubbard S.S."/>
            <person name="Banfield J.F."/>
        </authorList>
    </citation>
    <scope>NUCLEOTIDE SEQUENCE [LARGE SCALE GENOMIC DNA]</scope>
</reference>
<evidence type="ECO:0000313" key="1">
    <source>
        <dbReference type="EMBL" id="OGL42575.1"/>
    </source>
</evidence>